<comment type="similarity">
    <text evidence="3">Belongs to the arginase family.</text>
</comment>
<evidence type="ECO:0000313" key="5">
    <source>
        <dbReference type="EMBL" id="KAL2848909.1"/>
    </source>
</evidence>
<evidence type="ECO:0000256" key="2">
    <source>
        <dbReference type="ARBA" id="ARBA00022801"/>
    </source>
</evidence>
<dbReference type="Gene3D" id="3.40.800.10">
    <property type="entry name" value="Ureohydrolase domain"/>
    <property type="match status" value="2"/>
</dbReference>
<keyword evidence="1" id="KW-0479">Metal-binding</keyword>
<dbReference type="InterPro" id="IPR023696">
    <property type="entry name" value="Ureohydrolase_dom_sf"/>
</dbReference>
<evidence type="ECO:0000256" key="3">
    <source>
        <dbReference type="PROSITE-ProRule" id="PRU00742"/>
    </source>
</evidence>
<dbReference type="InterPro" id="IPR006035">
    <property type="entry name" value="Ureohydrolase"/>
</dbReference>
<evidence type="ECO:0000256" key="1">
    <source>
        <dbReference type="ARBA" id="ARBA00022723"/>
    </source>
</evidence>
<keyword evidence="6" id="KW-1185">Reference proteome</keyword>
<keyword evidence="2" id="KW-0378">Hydrolase</keyword>
<dbReference type="PROSITE" id="PS51409">
    <property type="entry name" value="ARGINASE_2"/>
    <property type="match status" value="1"/>
</dbReference>
<gene>
    <name evidence="5" type="ORF">BJY01DRAFT_246134</name>
</gene>
<evidence type="ECO:0000256" key="4">
    <source>
        <dbReference type="SAM" id="SignalP"/>
    </source>
</evidence>
<proteinExistence type="inferred from homology"/>
<dbReference type="PANTHER" id="PTHR11358:SF26">
    <property type="entry name" value="GUANIDINO ACID HYDROLASE, MITOCHONDRIAL"/>
    <property type="match status" value="1"/>
</dbReference>
<accession>A0ABR4KAT6</accession>
<dbReference type="EMBL" id="JBFXLU010000046">
    <property type="protein sequence ID" value="KAL2848909.1"/>
    <property type="molecule type" value="Genomic_DNA"/>
</dbReference>
<name>A0ABR4KAT6_9EURO</name>
<dbReference type="SUPFAM" id="SSF52768">
    <property type="entry name" value="Arginase/deacetylase"/>
    <property type="match status" value="2"/>
</dbReference>
<organism evidence="5 6">
    <name type="scientific">Aspergillus pseudoustus</name>
    <dbReference type="NCBI Taxonomy" id="1810923"/>
    <lineage>
        <taxon>Eukaryota</taxon>
        <taxon>Fungi</taxon>
        <taxon>Dikarya</taxon>
        <taxon>Ascomycota</taxon>
        <taxon>Pezizomycotina</taxon>
        <taxon>Eurotiomycetes</taxon>
        <taxon>Eurotiomycetidae</taxon>
        <taxon>Eurotiales</taxon>
        <taxon>Aspergillaceae</taxon>
        <taxon>Aspergillus</taxon>
        <taxon>Aspergillus subgen. Nidulantes</taxon>
    </lineage>
</organism>
<dbReference type="PANTHER" id="PTHR11358">
    <property type="entry name" value="ARGINASE/AGMATINASE"/>
    <property type="match status" value="1"/>
</dbReference>
<keyword evidence="4" id="KW-0732">Signal</keyword>
<comment type="caution">
    <text evidence="5">The sequence shown here is derived from an EMBL/GenBank/DDBJ whole genome shotgun (WGS) entry which is preliminary data.</text>
</comment>
<protein>
    <submittedName>
        <fullName evidence="5">Arginase family-domain-containing protein</fullName>
    </submittedName>
</protein>
<evidence type="ECO:0000313" key="6">
    <source>
        <dbReference type="Proteomes" id="UP001610446"/>
    </source>
</evidence>
<dbReference type="Pfam" id="PF00491">
    <property type="entry name" value="Arginase"/>
    <property type="match status" value="1"/>
</dbReference>
<sequence length="269" mass="29606">MKPVTLLQLFALGRSAIACNHHLDDREWTAEELDHLEAKWGSNVCIIPRRRQRTSPNYRSGLGGIGSFAHLDYVKCLTEPKKLFDIAIVGAPFDTAVTYRPGARFGPRAIRHASGRQHSLRGYNPRANINPYQNWAKIVDSQNWKRFSADDIDTLGTQGVINGIMDILGTDSPVYLSVDIDVLDPAFALGTGTPKPGGWSTGELIKILRGIEGLNLVGADVVEVSPVYQGAGEETTFAAAQVVYELLTSMVKWGRENMGKEEINIKDEL</sequence>
<feature type="signal peptide" evidence="4">
    <location>
        <begin position="1"/>
        <end position="18"/>
    </location>
</feature>
<feature type="chain" id="PRO_5046619371" evidence="4">
    <location>
        <begin position="19"/>
        <end position="269"/>
    </location>
</feature>
<dbReference type="Proteomes" id="UP001610446">
    <property type="component" value="Unassembled WGS sequence"/>
</dbReference>
<reference evidence="5 6" key="1">
    <citation type="submission" date="2024-07" db="EMBL/GenBank/DDBJ databases">
        <title>Section-level genome sequencing and comparative genomics of Aspergillus sections Usti and Cavernicolus.</title>
        <authorList>
            <consortium name="Lawrence Berkeley National Laboratory"/>
            <person name="Nybo J.L."/>
            <person name="Vesth T.C."/>
            <person name="Theobald S."/>
            <person name="Frisvad J.C."/>
            <person name="Larsen T.O."/>
            <person name="Kjaerboelling I."/>
            <person name="Rothschild-Mancinelli K."/>
            <person name="Lyhne E.K."/>
            <person name="Kogle M.E."/>
            <person name="Barry K."/>
            <person name="Clum A."/>
            <person name="Na H."/>
            <person name="Ledsgaard L."/>
            <person name="Lin J."/>
            <person name="Lipzen A."/>
            <person name="Kuo A."/>
            <person name="Riley R."/>
            <person name="Mondo S."/>
            <person name="Labutti K."/>
            <person name="Haridas S."/>
            <person name="Pangalinan J."/>
            <person name="Salamov A.A."/>
            <person name="Simmons B.A."/>
            <person name="Magnuson J.K."/>
            <person name="Chen J."/>
            <person name="Drula E."/>
            <person name="Henrissat B."/>
            <person name="Wiebenga A."/>
            <person name="Lubbers R.J."/>
            <person name="Gomes A.C."/>
            <person name="Makela M.R."/>
            <person name="Stajich J."/>
            <person name="Grigoriev I.V."/>
            <person name="Mortensen U.H."/>
            <person name="De Vries R.P."/>
            <person name="Baker S.E."/>
            <person name="Andersen M.R."/>
        </authorList>
    </citation>
    <scope>NUCLEOTIDE SEQUENCE [LARGE SCALE GENOMIC DNA]</scope>
    <source>
        <strain evidence="5 6">CBS 123904</strain>
    </source>
</reference>